<keyword evidence="2" id="KW-1185">Reference proteome</keyword>
<name>A0ACC7PIP3_9PSED</name>
<evidence type="ECO:0000313" key="1">
    <source>
        <dbReference type="EMBL" id="MFO2480258.1"/>
    </source>
</evidence>
<comment type="caution">
    <text evidence="1">The sequence shown here is derived from an EMBL/GenBank/DDBJ whole genome shotgun (WGS) entry which is preliminary data.</text>
</comment>
<proteinExistence type="predicted"/>
<protein>
    <submittedName>
        <fullName evidence="1">DUF2806 domain-containing protein</fullName>
    </submittedName>
</protein>
<accession>A0ACC7PIP3</accession>
<reference evidence="1" key="1">
    <citation type="submission" date="2022-11" db="EMBL/GenBank/DDBJ databases">
        <title>Draft genome sequences of strains of Pseudomonas imrae sp. nov.</title>
        <authorList>
            <person name="Salva Serra F."/>
            <person name="Nimje P."/>
            <person name="Moore E.R.B."/>
            <person name="Marathe N.P."/>
        </authorList>
    </citation>
    <scope>NUCLEOTIDE SEQUENCE</scope>
    <source>
        <strain evidence="1">15FMM2</strain>
    </source>
</reference>
<sequence>MNWPGEQLLIRLWDTLAEKGVGSVLKPRQLVREGLALITVERAKKLVEAQTQREVDEISAGKRDVSDFEIELKFLKSAGTSNAVRIEPTISYEDLARAVKENLINDAVRKEVNTVNTILHAEYVLREDQSLPPKEKVDEDWLFRWKDYTSGVSDSDLQKMWGKVLAGEIKAPGSYSLRCLDFLRNLSHADAKLIEVMCGLILDDKFIWRPRDCYSLSLDFSELLELEELGVIGGVGSALSISFTDRDAPEPDWVKVIVSGKKCLVIRHSDKNAVLPVNAYTVTKLGRQLVKLGSFNPDLNYLKAFGSYVVKQGYSVYLADLNSNDDEAVSWFNERPLS</sequence>
<organism evidence="1 2">
    <name type="scientific">Pseudomonas imrae</name>
    <dbReference type="NCBI Taxonomy" id="2992837"/>
    <lineage>
        <taxon>Bacteria</taxon>
        <taxon>Pseudomonadati</taxon>
        <taxon>Pseudomonadota</taxon>
        <taxon>Gammaproteobacteria</taxon>
        <taxon>Pseudomonadales</taxon>
        <taxon>Pseudomonadaceae</taxon>
        <taxon>Pseudomonas</taxon>
    </lineage>
</organism>
<dbReference type="Proteomes" id="UP001637618">
    <property type="component" value="Unassembled WGS sequence"/>
</dbReference>
<dbReference type="EMBL" id="JAPEQY010000022">
    <property type="protein sequence ID" value="MFO2480258.1"/>
    <property type="molecule type" value="Genomic_DNA"/>
</dbReference>
<gene>
    <name evidence="1" type="ORF">OOJ96_23015</name>
</gene>
<evidence type="ECO:0000313" key="2">
    <source>
        <dbReference type="Proteomes" id="UP001637618"/>
    </source>
</evidence>